<feature type="domain" description="FecR protein" evidence="1">
    <location>
        <begin position="140"/>
        <end position="230"/>
    </location>
</feature>
<dbReference type="Pfam" id="PF16344">
    <property type="entry name" value="FecR_C"/>
    <property type="match status" value="1"/>
</dbReference>
<dbReference type="PIRSF" id="PIRSF018266">
    <property type="entry name" value="FecR"/>
    <property type="match status" value="1"/>
</dbReference>
<name>A0ABV5J3T9_9BACT</name>
<organism evidence="3 4">
    <name type="scientific">Echinicola jeungdonensis</name>
    <dbReference type="NCBI Taxonomy" id="709343"/>
    <lineage>
        <taxon>Bacteria</taxon>
        <taxon>Pseudomonadati</taxon>
        <taxon>Bacteroidota</taxon>
        <taxon>Cytophagia</taxon>
        <taxon>Cytophagales</taxon>
        <taxon>Cyclobacteriaceae</taxon>
        <taxon>Echinicola</taxon>
    </lineage>
</organism>
<evidence type="ECO:0000313" key="4">
    <source>
        <dbReference type="Proteomes" id="UP001589654"/>
    </source>
</evidence>
<dbReference type="Proteomes" id="UP001589654">
    <property type="component" value="Unassembled WGS sequence"/>
</dbReference>
<protein>
    <submittedName>
        <fullName evidence="3">FecR family protein</fullName>
    </submittedName>
</protein>
<evidence type="ECO:0000313" key="3">
    <source>
        <dbReference type="EMBL" id="MFB9211494.1"/>
    </source>
</evidence>
<dbReference type="InterPro" id="IPR006860">
    <property type="entry name" value="FecR"/>
</dbReference>
<dbReference type="Gene3D" id="2.60.120.1440">
    <property type="match status" value="1"/>
</dbReference>
<dbReference type="Gene3D" id="3.55.50.30">
    <property type="match status" value="1"/>
</dbReference>
<dbReference type="InterPro" id="IPR032508">
    <property type="entry name" value="FecR_C"/>
</dbReference>
<sequence>MKQKQSEIFQQLISRKDFVDWVKHPNGDRNQFWDKWQKEHPEDISALREAREFVLRLSFQQNHMENEELEGMLGKIIAKDSPKEVKGNMGHLYREPVFQWAKVAAILLICLLGSYIIQNLTFSSLPHEEVMAWKSVKNPRGQKSKVSLPDGTLVHLNYESELRFPEQFSGSIREVELIGEGFFEVEHDEDRPFIVKTGDLKTEVLGTTFNVNAIPHSSQTRVSLVSGKVKVKAKNKKAEFLSPGEELRFQKISGKSSKGHFNVEQVISWKDGVILFQDASFEEFVKRLSKWYGVDFQVYGDTPKNWKVNGRYENEKLEEILEGLQFVYDLKYKIDGKNVTIKFN</sequence>
<accession>A0ABV5J3T9</accession>
<evidence type="ECO:0000259" key="2">
    <source>
        <dbReference type="Pfam" id="PF16344"/>
    </source>
</evidence>
<dbReference type="InterPro" id="IPR012373">
    <property type="entry name" value="Ferrdict_sens_TM"/>
</dbReference>
<dbReference type="PANTHER" id="PTHR30273:SF2">
    <property type="entry name" value="PROTEIN FECR"/>
    <property type="match status" value="1"/>
</dbReference>
<gene>
    <name evidence="3" type="ORF">ACFFUR_06740</name>
</gene>
<keyword evidence="4" id="KW-1185">Reference proteome</keyword>
<dbReference type="Pfam" id="PF04773">
    <property type="entry name" value="FecR"/>
    <property type="match status" value="1"/>
</dbReference>
<comment type="caution">
    <text evidence="3">The sequence shown here is derived from an EMBL/GenBank/DDBJ whole genome shotgun (WGS) entry which is preliminary data.</text>
</comment>
<proteinExistence type="predicted"/>
<dbReference type="EMBL" id="JBHMEW010000049">
    <property type="protein sequence ID" value="MFB9211494.1"/>
    <property type="molecule type" value="Genomic_DNA"/>
</dbReference>
<feature type="domain" description="Protein FecR C-terminal" evidence="2">
    <location>
        <begin position="274"/>
        <end position="341"/>
    </location>
</feature>
<reference evidence="3 4" key="1">
    <citation type="submission" date="2024-09" db="EMBL/GenBank/DDBJ databases">
        <authorList>
            <person name="Sun Q."/>
            <person name="Mori K."/>
        </authorList>
    </citation>
    <scope>NUCLEOTIDE SEQUENCE [LARGE SCALE GENOMIC DNA]</scope>
    <source>
        <strain evidence="3 4">CECT 7682</strain>
    </source>
</reference>
<evidence type="ECO:0000259" key="1">
    <source>
        <dbReference type="Pfam" id="PF04773"/>
    </source>
</evidence>
<dbReference type="PANTHER" id="PTHR30273">
    <property type="entry name" value="PERIPLASMIC SIGNAL SENSOR AND SIGMA FACTOR ACTIVATOR FECR-RELATED"/>
    <property type="match status" value="1"/>
</dbReference>
<dbReference type="RefSeq" id="WP_290247725.1">
    <property type="nucleotide sequence ID" value="NZ_JAUFQT010000001.1"/>
</dbReference>